<evidence type="ECO:0000313" key="2">
    <source>
        <dbReference type="EMBL" id="SVB64263.1"/>
    </source>
</evidence>
<feature type="compositionally biased region" description="Basic and acidic residues" evidence="1">
    <location>
        <begin position="27"/>
        <end position="37"/>
    </location>
</feature>
<protein>
    <submittedName>
        <fullName evidence="2">Uncharacterized protein</fullName>
    </submittedName>
</protein>
<gene>
    <name evidence="2" type="ORF">METZ01_LOCUS217117</name>
</gene>
<proteinExistence type="predicted"/>
<dbReference type="EMBL" id="UINC01050830">
    <property type="protein sequence ID" value="SVB64263.1"/>
    <property type="molecule type" value="Genomic_DNA"/>
</dbReference>
<organism evidence="2">
    <name type="scientific">marine metagenome</name>
    <dbReference type="NCBI Taxonomy" id="408172"/>
    <lineage>
        <taxon>unclassified sequences</taxon>
        <taxon>metagenomes</taxon>
        <taxon>ecological metagenomes</taxon>
    </lineage>
</organism>
<name>A0A382FPW1_9ZZZZ</name>
<dbReference type="AlphaFoldDB" id="A0A382FPW1"/>
<feature type="compositionally biased region" description="Basic and acidic residues" evidence="1">
    <location>
        <begin position="1"/>
        <end position="11"/>
    </location>
</feature>
<accession>A0A382FPW1</accession>
<reference evidence="2" key="1">
    <citation type="submission" date="2018-05" db="EMBL/GenBank/DDBJ databases">
        <authorList>
            <person name="Lanie J.A."/>
            <person name="Ng W.-L."/>
            <person name="Kazmierczak K.M."/>
            <person name="Andrzejewski T.M."/>
            <person name="Davidsen T.M."/>
            <person name="Wayne K.J."/>
            <person name="Tettelin H."/>
            <person name="Glass J.I."/>
            <person name="Rusch D."/>
            <person name="Podicherti R."/>
            <person name="Tsui H.-C.T."/>
            <person name="Winkler M.E."/>
        </authorList>
    </citation>
    <scope>NUCLEOTIDE SEQUENCE</scope>
</reference>
<feature type="region of interest" description="Disordered" evidence="1">
    <location>
        <begin position="1"/>
        <end position="43"/>
    </location>
</feature>
<sequence>MRRLQKPEGGSKPRKREQSPQQIQNDRATEVIVDRPEQPCNAT</sequence>
<evidence type="ECO:0000256" key="1">
    <source>
        <dbReference type="SAM" id="MobiDB-lite"/>
    </source>
</evidence>